<name>A0ABQ9ILZ5_9NEOP</name>
<evidence type="ECO:0000313" key="3">
    <source>
        <dbReference type="Proteomes" id="UP001159363"/>
    </source>
</evidence>
<proteinExistence type="predicted"/>
<reference evidence="2 3" key="1">
    <citation type="submission" date="2023-02" db="EMBL/GenBank/DDBJ databases">
        <title>LHISI_Scaffold_Assembly.</title>
        <authorList>
            <person name="Stuart O.P."/>
            <person name="Cleave R."/>
            <person name="Magrath M.J.L."/>
            <person name="Mikheyev A.S."/>
        </authorList>
    </citation>
    <scope>NUCLEOTIDE SEQUENCE [LARGE SCALE GENOMIC DNA]</scope>
    <source>
        <strain evidence="2">Daus_M_001</strain>
        <tissue evidence="2">Leg muscle</tissue>
    </source>
</reference>
<gene>
    <name evidence="2" type="ORF">PR048_002697</name>
</gene>
<organism evidence="2 3">
    <name type="scientific">Dryococelus australis</name>
    <dbReference type="NCBI Taxonomy" id="614101"/>
    <lineage>
        <taxon>Eukaryota</taxon>
        <taxon>Metazoa</taxon>
        <taxon>Ecdysozoa</taxon>
        <taxon>Arthropoda</taxon>
        <taxon>Hexapoda</taxon>
        <taxon>Insecta</taxon>
        <taxon>Pterygota</taxon>
        <taxon>Neoptera</taxon>
        <taxon>Polyneoptera</taxon>
        <taxon>Phasmatodea</taxon>
        <taxon>Verophasmatodea</taxon>
        <taxon>Anareolatae</taxon>
        <taxon>Phasmatidae</taxon>
        <taxon>Eurycanthinae</taxon>
        <taxon>Dryococelus</taxon>
    </lineage>
</organism>
<comment type="caution">
    <text evidence="2">The sequence shown here is derived from an EMBL/GenBank/DDBJ whole genome shotgun (WGS) entry which is preliminary data.</text>
</comment>
<dbReference type="EMBL" id="JARBHB010000001">
    <property type="protein sequence ID" value="KAJ8897351.1"/>
    <property type="molecule type" value="Genomic_DNA"/>
</dbReference>
<evidence type="ECO:0000313" key="2">
    <source>
        <dbReference type="EMBL" id="KAJ8897351.1"/>
    </source>
</evidence>
<evidence type="ECO:0000256" key="1">
    <source>
        <dbReference type="SAM" id="MobiDB-lite"/>
    </source>
</evidence>
<protein>
    <submittedName>
        <fullName evidence="2">Uncharacterized protein</fullName>
    </submittedName>
</protein>
<feature type="region of interest" description="Disordered" evidence="1">
    <location>
        <begin position="104"/>
        <end position="146"/>
    </location>
</feature>
<dbReference type="Proteomes" id="UP001159363">
    <property type="component" value="Chromosome 1"/>
</dbReference>
<accession>A0ABQ9ILZ5</accession>
<sequence>MSEEISVPLNSEVLRADRNRRAGKMGDCRENPSISGIVRHDSHMRKSGSDIAREMSMEVNLIASSQAHIGDTQGSFVCKYKRGEFTMRPTPFLSTQAYSTKLGRRQLEPSYRPSALLRDRPGTPGWEQQATNRPKDNSSDYTTKTQ</sequence>
<keyword evidence="3" id="KW-1185">Reference proteome</keyword>